<dbReference type="EMBL" id="JBAWTH010000170">
    <property type="protein sequence ID" value="KAL2273904.1"/>
    <property type="molecule type" value="Genomic_DNA"/>
</dbReference>
<reference evidence="1 2" key="1">
    <citation type="submission" date="2024-03" db="EMBL/GenBank/DDBJ databases">
        <title>A high-quality draft genome sequence of Diaporthe vaccinii, a causative agent of upright dieback and viscid rot disease in cranberry plants.</title>
        <authorList>
            <person name="Sarrasin M."/>
            <person name="Lang B.F."/>
            <person name="Burger G."/>
        </authorList>
    </citation>
    <scope>NUCLEOTIDE SEQUENCE [LARGE SCALE GENOMIC DNA]</scope>
    <source>
        <strain evidence="1 2">IS7</strain>
    </source>
</reference>
<accession>A0ABR4DUT1</accession>
<organism evidence="1 2">
    <name type="scientific">Diaporthe vaccinii</name>
    <dbReference type="NCBI Taxonomy" id="105482"/>
    <lineage>
        <taxon>Eukaryota</taxon>
        <taxon>Fungi</taxon>
        <taxon>Dikarya</taxon>
        <taxon>Ascomycota</taxon>
        <taxon>Pezizomycotina</taxon>
        <taxon>Sordariomycetes</taxon>
        <taxon>Sordariomycetidae</taxon>
        <taxon>Diaporthales</taxon>
        <taxon>Diaporthaceae</taxon>
        <taxon>Diaporthe</taxon>
        <taxon>Diaporthe eres species complex</taxon>
    </lineage>
</organism>
<protein>
    <submittedName>
        <fullName evidence="1">Uncharacterized protein</fullName>
    </submittedName>
</protein>
<comment type="caution">
    <text evidence="1">The sequence shown here is derived from an EMBL/GenBank/DDBJ whole genome shotgun (WGS) entry which is preliminary data.</text>
</comment>
<gene>
    <name evidence="1" type="ORF">FJTKL_03991</name>
</gene>
<evidence type="ECO:0000313" key="2">
    <source>
        <dbReference type="Proteomes" id="UP001600888"/>
    </source>
</evidence>
<sequence>MLVKKTPSDLQHALVLNIDIALITHRVGSDLLVIALKSSKIFPGLREFTFLHTLTNIPVDERALGVHEIELGGQSGPGLGNGGCVGEHAPKRCC</sequence>
<proteinExistence type="predicted"/>
<evidence type="ECO:0000313" key="1">
    <source>
        <dbReference type="EMBL" id="KAL2273904.1"/>
    </source>
</evidence>
<keyword evidence="2" id="KW-1185">Reference proteome</keyword>
<dbReference type="Proteomes" id="UP001600888">
    <property type="component" value="Unassembled WGS sequence"/>
</dbReference>
<name>A0ABR4DUT1_9PEZI</name>